<dbReference type="GO" id="GO:0005886">
    <property type="term" value="C:plasma membrane"/>
    <property type="evidence" value="ECO:0007669"/>
    <property type="project" value="UniProtKB-SubCell"/>
</dbReference>
<dbReference type="GO" id="GO:0008233">
    <property type="term" value="F:peptidase activity"/>
    <property type="evidence" value="ECO:0007669"/>
    <property type="project" value="UniProtKB-KW"/>
</dbReference>
<protein>
    <submittedName>
        <fullName evidence="9">Exosortase family protein XrtF</fullName>
    </submittedName>
</protein>
<keyword evidence="7 8" id="KW-0472">Membrane</keyword>
<feature type="transmembrane region" description="Helical" evidence="8">
    <location>
        <begin position="115"/>
        <end position="134"/>
    </location>
</feature>
<name>A0A2S0RCK8_9FLAO</name>
<keyword evidence="6 8" id="KW-1133">Transmembrane helix</keyword>
<dbReference type="InterPro" id="IPR019127">
    <property type="entry name" value="Exosortase"/>
</dbReference>
<dbReference type="RefSeq" id="WP_108369408.1">
    <property type="nucleotide sequence ID" value="NZ_CP028811.1"/>
</dbReference>
<proteinExistence type="predicted"/>
<evidence type="ECO:0000256" key="7">
    <source>
        <dbReference type="ARBA" id="ARBA00023136"/>
    </source>
</evidence>
<feature type="transmembrane region" description="Helical" evidence="8">
    <location>
        <begin position="85"/>
        <end position="108"/>
    </location>
</feature>
<dbReference type="KEGG" id="fmg:HYN48_01235"/>
<keyword evidence="4 8" id="KW-0812">Transmembrane</keyword>
<dbReference type="NCBIfam" id="TIGR04178">
    <property type="entry name" value="exo_archaeo"/>
    <property type="match status" value="1"/>
</dbReference>
<comment type="subcellular location">
    <subcellularLocation>
        <location evidence="1">Cell membrane</location>
        <topology evidence="1">Multi-pass membrane protein</topology>
    </subcellularLocation>
</comment>
<feature type="transmembrane region" description="Helical" evidence="8">
    <location>
        <begin position="12"/>
        <end position="32"/>
    </location>
</feature>
<gene>
    <name evidence="9" type="primary">xrtF</name>
    <name evidence="9" type="ORF">HYN48_01235</name>
</gene>
<keyword evidence="10" id="KW-1185">Reference proteome</keyword>
<evidence type="ECO:0000313" key="9">
    <source>
        <dbReference type="EMBL" id="AWA28821.1"/>
    </source>
</evidence>
<organism evidence="9 10">
    <name type="scientific">Flavobacterium magnum</name>
    <dbReference type="NCBI Taxonomy" id="2162713"/>
    <lineage>
        <taxon>Bacteria</taxon>
        <taxon>Pseudomonadati</taxon>
        <taxon>Bacteroidota</taxon>
        <taxon>Flavobacteriia</taxon>
        <taxon>Flavobacteriales</taxon>
        <taxon>Flavobacteriaceae</taxon>
        <taxon>Flavobacterium</taxon>
    </lineage>
</organism>
<dbReference type="InterPro" id="IPR026323">
    <property type="entry name" value="Exosortase-related_prot_XrtF"/>
</dbReference>
<dbReference type="Proteomes" id="UP000244193">
    <property type="component" value="Chromosome"/>
</dbReference>
<reference evidence="9 10" key="1">
    <citation type="submission" date="2018-04" db="EMBL/GenBank/DDBJ databases">
        <title>Genome sequencing of Flavobacterium sp. HYN0048.</title>
        <authorList>
            <person name="Yi H."/>
            <person name="Baek C."/>
        </authorList>
    </citation>
    <scope>NUCLEOTIDE SEQUENCE [LARGE SCALE GENOMIC DNA]</scope>
    <source>
        <strain evidence="9 10">HYN0048</strain>
    </source>
</reference>
<dbReference type="InterPro" id="IPR026392">
    <property type="entry name" value="Exo/Archaeosortase_dom"/>
</dbReference>
<sequence length="185" mass="21282">MKSYLQQYKPFLIFLGKFLCSYFLMLFLYQLYLNSFNAAIFEPDGATRLVSENTVWFLKATGHNAEIFPHPRESSYKLFLDGHPIARIVEGCNAVSVMILFAAFIVAFSAKFLRTFIYILAGILLIHVLNVIRVGLISVAMQKYPAYKGLLHDVIFPLFIYGVVFGLWVLWINKYSTYAKKNPRT</sequence>
<dbReference type="OrthoDB" id="678161at2"/>
<feature type="transmembrane region" description="Helical" evidence="8">
    <location>
        <begin position="154"/>
        <end position="172"/>
    </location>
</feature>
<evidence type="ECO:0000256" key="6">
    <source>
        <dbReference type="ARBA" id="ARBA00022989"/>
    </source>
</evidence>
<evidence type="ECO:0000256" key="8">
    <source>
        <dbReference type="SAM" id="Phobius"/>
    </source>
</evidence>
<dbReference type="EMBL" id="CP028811">
    <property type="protein sequence ID" value="AWA28821.1"/>
    <property type="molecule type" value="Genomic_DNA"/>
</dbReference>
<dbReference type="AlphaFoldDB" id="A0A2S0RCK8"/>
<dbReference type="Pfam" id="PF09721">
    <property type="entry name" value="Exosortase_EpsH"/>
    <property type="match status" value="1"/>
</dbReference>
<accession>A0A2S0RCK8</accession>
<dbReference type="NCBIfam" id="TIGR04128">
    <property type="entry name" value="exoso_Fjoh_1448"/>
    <property type="match status" value="1"/>
</dbReference>
<evidence type="ECO:0000256" key="3">
    <source>
        <dbReference type="ARBA" id="ARBA00022670"/>
    </source>
</evidence>
<evidence type="ECO:0000256" key="5">
    <source>
        <dbReference type="ARBA" id="ARBA00022801"/>
    </source>
</evidence>
<evidence type="ECO:0000256" key="1">
    <source>
        <dbReference type="ARBA" id="ARBA00004651"/>
    </source>
</evidence>
<keyword evidence="2" id="KW-1003">Cell membrane</keyword>
<keyword evidence="5" id="KW-0378">Hydrolase</keyword>
<dbReference type="GO" id="GO:0006508">
    <property type="term" value="P:proteolysis"/>
    <property type="evidence" value="ECO:0007669"/>
    <property type="project" value="UniProtKB-KW"/>
</dbReference>
<evidence type="ECO:0000313" key="10">
    <source>
        <dbReference type="Proteomes" id="UP000244193"/>
    </source>
</evidence>
<keyword evidence="3" id="KW-0645">Protease</keyword>
<evidence type="ECO:0000256" key="2">
    <source>
        <dbReference type="ARBA" id="ARBA00022475"/>
    </source>
</evidence>
<evidence type="ECO:0000256" key="4">
    <source>
        <dbReference type="ARBA" id="ARBA00022692"/>
    </source>
</evidence>